<dbReference type="EMBL" id="BSUW01000001">
    <property type="protein sequence ID" value="GMA73155.1"/>
    <property type="molecule type" value="Genomic_DNA"/>
</dbReference>
<dbReference type="InterPro" id="IPR004839">
    <property type="entry name" value="Aminotransferase_I/II_large"/>
</dbReference>
<keyword evidence="8" id="KW-0032">Aminotransferase</keyword>
<dbReference type="Proteomes" id="UP000268310">
    <property type="component" value="Chromosome"/>
</dbReference>
<evidence type="ECO:0000313" key="7">
    <source>
        <dbReference type="EMBL" id="AYW47313.1"/>
    </source>
</evidence>
<dbReference type="InterPro" id="IPR051798">
    <property type="entry name" value="Class-II_PLP-Dep_Aminotrans"/>
</dbReference>
<reference evidence="8 10" key="2">
    <citation type="journal article" date="2014" name="Int. J. Syst. Evol. Microbiol.">
        <title>Complete genome sequence of Corynebacterium casei LMG S-19264T (=DSM 44701T), isolated from a smear-ripened cheese.</title>
        <authorList>
            <consortium name="US DOE Joint Genome Institute (JGI-PGF)"/>
            <person name="Walter F."/>
            <person name="Albersmeier A."/>
            <person name="Kalinowski J."/>
            <person name="Ruckert C."/>
        </authorList>
    </citation>
    <scope>NUCLEOTIDE SEQUENCE [LARGE SCALE GENOMIC DNA]</scope>
    <source>
        <strain evidence="8 10">NBRC 114545</strain>
    </source>
</reference>
<comment type="cofactor">
    <cofactor evidence="1">
        <name>pyridoxal 5'-phosphate</name>
        <dbReference type="ChEBI" id="CHEBI:597326"/>
    </cofactor>
</comment>
<name>A0AA37XMX8_9ENTE</name>
<dbReference type="KEGG" id="too:C7K38_02300"/>
<dbReference type="Gene3D" id="3.90.1150.10">
    <property type="entry name" value="Aspartate Aminotransferase, domain 1"/>
    <property type="match status" value="1"/>
</dbReference>
<dbReference type="PANTHER" id="PTHR43525">
    <property type="entry name" value="PROTEIN MALY"/>
    <property type="match status" value="1"/>
</dbReference>
<dbReference type="EMBL" id="CP027783">
    <property type="protein sequence ID" value="AYW47313.1"/>
    <property type="molecule type" value="Genomic_DNA"/>
</dbReference>
<dbReference type="NCBIfam" id="TIGR04350">
    <property type="entry name" value="C_S_lyase_PatB"/>
    <property type="match status" value="1"/>
</dbReference>
<keyword evidence="9" id="KW-1185">Reference proteome</keyword>
<dbReference type="InterPro" id="IPR027619">
    <property type="entry name" value="C-S_lyase_PatB-like"/>
</dbReference>
<dbReference type="InterPro" id="IPR015424">
    <property type="entry name" value="PyrdxlP-dep_Trfase"/>
</dbReference>
<dbReference type="AlphaFoldDB" id="A0AA37XMX8"/>
<dbReference type="GO" id="GO:0047804">
    <property type="term" value="F:cysteine-S-conjugate beta-lyase activity"/>
    <property type="evidence" value="ECO:0007669"/>
    <property type="project" value="UniProtKB-EC"/>
</dbReference>
<evidence type="ECO:0000313" key="9">
    <source>
        <dbReference type="Proteomes" id="UP000268310"/>
    </source>
</evidence>
<accession>A0AA37XMX8</accession>
<reference evidence="7 9" key="1">
    <citation type="journal article" date="2012" name="Int. J. Syst. Evol. Microbiol.">
        <title>Characterization of Tetragenococcus strains from sugar thick juice reveals a novel species, Tetragenococcus osmophilus sp. nov., and divides Tetragenococcus halophilus into two subspecies, T. halophilus subsp. halophilus subsp. nov. and T. halophilus subsp. flandriensis subsp. nov.</title>
        <authorList>
            <person name="Juste A."/>
            <person name="Van Trappen S."/>
            <person name="Verreth C."/>
            <person name="Cleenwerck I."/>
            <person name="De Vos P."/>
            <person name="Lievens B."/>
            <person name="Willems K.A."/>
        </authorList>
    </citation>
    <scope>NUCLEOTIDE SEQUENCE [LARGE SCALE GENOMIC DNA]</scope>
    <source>
        <strain evidence="7 9">JCM 31126</strain>
    </source>
</reference>
<keyword evidence="3" id="KW-0663">Pyridoxal phosphate</keyword>
<reference evidence="8" key="4">
    <citation type="submission" date="2023-02" db="EMBL/GenBank/DDBJ databases">
        <authorList>
            <person name="Sun Q."/>
            <person name="Mori K."/>
        </authorList>
    </citation>
    <scope>NUCLEOTIDE SEQUENCE</scope>
    <source>
        <strain evidence="8">NBRC 114545</strain>
    </source>
</reference>
<dbReference type="Gene3D" id="3.40.640.10">
    <property type="entry name" value="Type I PLP-dependent aspartate aminotransferase-like (Major domain)"/>
    <property type="match status" value="1"/>
</dbReference>
<evidence type="ECO:0000256" key="4">
    <source>
        <dbReference type="ARBA" id="ARBA00023239"/>
    </source>
</evidence>
<dbReference type="SUPFAM" id="SSF53383">
    <property type="entry name" value="PLP-dependent transferases"/>
    <property type="match status" value="1"/>
</dbReference>
<dbReference type="Proteomes" id="UP001157039">
    <property type="component" value="Unassembled WGS sequence"/>
</dbReference>
<dbReference type="PANTHER" id="PTHR43525:SF1">
    <property type="entry name" value="PROTEIN MALY"/>
    <property type="match status" value="1"/>
</dbReference>
<evidence type="ECO:0000259" key="6">
    <source>
        <dbReference type="Pfam" id="PF00155"/>
    </source>
</evidence>
<sequence length="390" mass="44673">MKFDQAIDRKGTFCTQWDFVQDRFGVPGLLPFTISDTDFAVPDEVTKVLKERLEHPVFGYTRWNHNAFKNSVIYWYKYRLKTQISGEWIQYSPSVIYSISVLIQLMSSENSGIVLQTPAYDAFFKVIKENNRKVVENPLYYNGDRYDIDFADLEEKLAKSQNEILLLCSPHNPTGRVWTKKELESIVALCQKYSVFLIVDEIHMDVLRKGVKHYPIVSITQKNVASASSGTKTFNFPSLIFSYILLPDESLREKFQGVLKGRDGLSSASIMGMLATMTAYQKCENWVDELNDYLDQNISYVTEFLQNELPQIKVVDSQATYLMWLDVSALDFPMEQLQNALIHVGKVAIMDGKVYGGNGNHFLRLNVGCPRTKVIEGLKRLKQGIYSLNK</sequence>
<dbReference type="CDD" id="cd00609">
    <property type="entry name" value="AAT_like"/>
    <property type="match status" value="1"/>
</dbReference>
<evidence type="ECO:0000313" key="10">
    <source>
        <dbReference type="Proteomes" id="UP001157039"/>
    </source>
</evidence>
<dbReference type="GO" id="GO:0030170">
    <property type="term" value="F:pyridoxal phosphate binding"/>
    <property type="evidence" value="ECO:0007669"/>
    <property type="project" value="InterPro"/>
</dbReference>
<dbReference type="Pfam" id="PF00155">
    <property type="entry name" value="Aminotran_1_2"/>
    <property type="match status" value="1"/>
</dbReference>
<evidence type="ECO:0000313" key="8">
    <source>
        <dbReference type="EMBL" id="GMA73155.1"/>
    </source>
</evidence>
<gene>
    <name evidence="7" type="ORF">C7K38_02300</name>
    <name evidence="8" type="ORF">GCM10025885_22040</name>
</gene>
<evidence type="ECO:0000256" key="1">
    <source>
        <dbReference type="ARBA" id="ARBA00001933"/>
    </source>
</evidence>
<organism evidence="8 10">
    <name type="scientific">Tetragenococcus osmophilus</name>
    <dbReference type="NCBI Taxonomy" id="526944"/>
    <lineage>
        <taxon>Bacteria</taxon>
        <taxon>Bacillati</taxon>
        <taxon>Bacillota</taxon>
        <taxon>Bacilli</taxon>
        <taxon>Lactobacillales</taxon>
        <taxon>Enterococcaceae</taxon>
        <taxon>Tetragenococcus</taxon>
    </lineage>
</organism>
<keyword evidence="4" id="KW-0456">Lyase</keyword>
<evidence type="ECO:0000256" key="2">
    <source>
        <dbReference type="ARBA" id="ARBA00012224"/>
    </source>
</evidence>
<feature type="domain" description="Aminotransferase class I/classII large" evidence="6">
    <location>
        <begin position="30"/>
        <end position="381"/>
    </location>
</feature>
<dbReference type="RefSeq" id="WP_123934430.1">
    <property type="nucleotide sequence ID" value="NZ_BSUW01000001.1"/>
</dbReference>
<proteinExistence type="inferred from homology"/>
<keyword evidence="8" id="KW-0808">Transferase</keyword>
<dbReference type="GO" id="GO:0008483">
    <property type="term" value="F:transaminase activity"/>
    <property type="evidence" value="ECO:0007669"/>
    <property type="project" value="UniProtKB-KW"/>
</dbReference>
<evidence type="ECO:0000256" key="3">
    <source>
        <dbReference type="ARBA" id="ARBA00022898"/>
    </source>
</evidence>
<dbReference type="EC" id="4.4.1.13" evidence="2"/>
<protein>
    <recommendedName>
        <fullName evidence="2">cysteine-S-conjugate beta-lyase</fullName>
        <ecNumber evidence="2">4.4.1.13</ecNumber>
    </recommendedName>
</protein>
<dbReference type="InterPro" id="IPR015421">
    <property type="entry name" value="PyrdxlP-dep_Trfase_major"/>
</dbReference>
<evidence type="ECO:0000256" key="5">
    <source>
        <dbReference type="ARBA" id="ARBA00037974"/>
    </source>
</evidence>
<comment type="similarity">
    <text evidence="5">Belongs to the class-II pyridoxal-phosphate-dependent aminotransferase family. MalY/PatB cystathionine beta-lyase subfamily.</text>
</comment>
<dbReference type="InterPro" id="IPR015422">
    <property type="entry name" value="PyrdxlP-dep_Trfase_small"/>
</dbReference>
<reference evidence="7" key="3">
    <citation type="submission" date="2018-03" db="EMBL/GenBank/DDBJ databases">
        <authorList>
            <person name="Jeon C.O."/>
        </authorList>
    </citation>
    <scope>NUCLEOTIDE SEQUENCE</scope>
    <source>
        <strain evidence="7">JCM 31126</strain>
    </source>
</reference>